<dbReference type="InterPro" id="IPR016160">
    <property type="entry name" value="Ald_DH_CS_CYS"/>
</dbReference>
<evidence type="ECO:0000259" key="5">
    <source>
        <dbReference type="Pfam" id="PF00171"/>
    </source>
</evidence>
<dbReference type="Gene3D" id="3.40.605.10">
    <property type="entry name" value="Aldehyde Dehydrogenase, Chain A, domain 1"/>
    <property type="match status" value="1"/>
</dbReference>
<feature type="region of interest" description="Disordered" evidence="4">
    <location>
        <begin position="701"/>
        <end position="723"/>
    </location>
</feature>
<evidence type="ECO:0000256" key="1">
    <source>
        <dbReference type="ARBA" id="ARBA00013048"/>
    </source>
</evidence>
<dbReference type="GO" id="GO:0006574">
    <property type="term" value="P:L-valine catabolic process"/>
    <property type="evidence" value="ECO:0007669"/>
    <property type="project" value="TreeGrafter"/>
</dbReference>
<evidence type="ECO:0000313" key="6">
    <source>
        <dbReference type="EMBL" id="KAE9105834.1"/>
    </source>
</evidence>
<evidence type="ECO:0000256" key="4">
    <source>
        <dbReference type="SAM" id="MobiDB-lite"/>
    </source>
</evidence>
<dbReference type="InterPro" id="IPR016161">
    <property type="entry name" value="Ald_DH/histidinol_DH"/>
</dbReference>
<reference evidence="6 7" key="1">
    <citation type="submission" date="2018-09" db="EMBL/GenBank/DDBJ databases">
        <title>Genomic investigation of the strawberry pathogen Phytophthora fragariae indicates pathogenicity is determined by transcriptional variation in three key races.</title>
        <authorList>
            <person name="Adams T.M."/>
            <person name="Armitage A.D."/>
            <person name="Sobczyk M.K."/>
            <person name="Bates H.J."/>
            <person name="Dunwell J.M."/>
            <person name="Nellist C.F."/>
            <person name="Harrison R.J."/>
        </authorList>
    </citation>
    <scope>NUCLEOTIDE SEQUENCE [LARGE SCALE GENOMIC DNA]</scope>
    <source>
        <strain evidence="6 7">ONT-3</strain>
    </source>
</reference>
<feature type="region of interest" description="Disordered" evidence="4">
    <location>
        <begin position="511"/>
        <end position="531"/>
    </location>
</feature>
<gene>
    <name evidence="6" type="ORF">PF010_g12846</name>
</gene>
<name>A0A6G0L248_9STRA</name>
<dbReference type="PANTHER" id="PTHR43866:SF4">
    <property type="entry name" value="MALONATE-SEMIALDEHYDE DEHYDROGENASE"/>
    <property type="match status" value="1"/>
</dbReference>
<dbReference type="InterPro" id="IPR016163">
    <property type="entry name" value="Ald_DH_C"/>
</dbReference>
<dbReference type="FunFam" id="3.40.309.10:FF:000036">
    <property type="entry name" value="Methylmalonate-semialdehyde dehydrogenase (Acylating)"/>
    <property type="match status" value="1"/>
</dbReference>
<dbReference type="GO" id="GO:0004491">
    <property type="term" value="F:methylmalonate-semialdehyde dehydrogenase (acylating, NAD) activity"/>
    <property type="evidence" value="ECO:0007669"/>
    <property type="project" value="UniProtKB-EC"/>
</dbReference>
<proteinExistence type="predicted"/>
<dbReference type="SUPFAM" id="SSF53720">
    <property type="entry name" value="ALDH-like"/>
    <property type="match status" value="1"/>
</dbReference>
<dbReference type="InterPro" id="IPR016162">
    <property type="entry name" value="Ald_DH_N"/>
</dbReference>
<sequence length="738" mass="79684">MSASPTKKQKVSGHLTAHNLIDGVFVPPTGGAYLDVISPSSGQVIGKCALSTAEDVQLAVAKGREAFKEWRQTTVKTRAVIMLKFHALLVQHQDELADIVVQENGKNRTEALASVLKGNETVEYACSLPQLVQGRTLQVSRGISCREVRDPLGVVACVVPFNFPIMVPMWTIPIALTMGNCVILKPSEKVPLTMARVAELLLEAGVPKGVFQIINGTVDPVNSLCDHPGVAAVTFVGSSRVAQLVARRCRALDKRVLALGGAKNHLVALPDADVDVASKDIVASYAGCAGQRCMAASVLLLVGDCTALLDMIVKKSKELTRGTEAGQVGALIDDVSKTRVLKYINEAEAAGVKVLVDGRSWAKESNGFWVGPTVLLHTNPNDAAMKDEIFGPVLSVYRVSSFDEALEIENGNDYGNAAAIYTSNGAYAEYFQSRFRAGMIGVNIGIPVPREPFSFGGMYGTKSKFGDMDITGDGCVEFFSTRRKITTKWSTVIHSGDAANFSGQIELENDGDHRKTPLTHPEYQDAGCQKPKAAPPNSFYALQSLTDSTAGQSLTHSDICIEATMTPKISQAQGHHKQLYKNPSILAGAEDFIDDDDWDEVYEEPRRRSSSVEATLSSCFTSLSSGIHSVRFAVTTRAKRLCTRDSTRGSRLRNSMVEISSATRRSLARANSMPAPYHRSSESDLDLFGGVEDELDAENPAEVCVAKLPPPSPRRSSTLGRGRYSKLLPTRSWTLGSK</sequence>
<dbReference type="Gene3D" id="3.40.309.10">
    <property type="entry name" value="Aldehyde Dehydrogenase, Chain A, domain 2"/>
    <property type="match status" value="1"/>
</dbReference>
<dbReference type="InterPro" id="IPR010061">
    <property type="entry name" value="MeMal-semiAld_DH"/>
</dbReference>
<protein>
    <recommendedName>
        <fullName evidence="1">methylmalonate-semialdehyde dehydrogenase (CoA acylating)</fullName>
        <ecNumber evidence="1">1.2.1.27</ecNumber>
    </recommendedName>
</protein>
<dbReference type="PROSITE" id="PS00070">
    <property type="entry name" value="ALDEHYDE_DEHYDR_CYS"/>
    <property type="match status" value="1"/>
</dbReference>
<dbReference type="AlphaFoldDB" id="A0A6G0L248"/>
<evidence type="ECO:0000256" key="3">
    <source>
        <dbReference type="ARBA" id="ARBA00023027"/>
    </source>
</evidence>
<accession>A0A6G0L248</accession>
<dbReference type="PANTHER" id="PTHR43866">
    <property type="entry name" value="MALONATE-SEMIALDEHYDE DEHYDROGENASE"/>
    <property type="match status" value="1"/>
</dbReference>
<feature type="domain" description="Aldehyde dehydrogenase" evidence="5">
    <location>
        <begin position="28"/>
        <end position="467"/>
    </location>
</feature>
<comment type="caution">
    <text evidence="6">The sequence shown here is derived from an EMBL/GenBank/DDBJ whole genome shotgun (WGS) entry which is preliminary data.</text>
</comment>
<dbReference type="Proteomes" id="UP000488956">
    <property type="component" value="Unassembled WGS sequence"/>
</dbReference>
<dbReference type="Pfam" id="PF00171">
    <property type="entry name" value="Aldedh"/>
    <property type="match status" value="1"/>
</dbReference>
<dbReference type="NCBIfam" id="TIGR01722">
    <property type="entry name" value="MMSDH"/>
    <property type="match status" value="1"/>
</dbReference>
<dbReference type="InterPro" id="IPR015590">
    <property type="entry name" value="Aldehyde_DH_dom"/>
</dbReference>
<keyword evidence="2" id="KW-0560">Oxidoreductase</keyword>
<dbReference type="GO" id="GO:0006210">
    <property type="term" value="P:thymine catabolic process"/>
    <property type="evidence" value="ECO:0007669"/>
    <property type="project" value="TreeGrafter"/>
</dbReference>
<keyword evidence="3" id="KW-0520">NAD</keyword>
<organism evidence="6 7">
    <name type="scientific">Phytophthora fragariae</name>
    <dbReference type="NCBI Taxonomy" id="53985"/>
    <lineage>
        <taxon>Eukaryota</taxon>
        <taxon>Sar</taxon>
        <taxon>Stramenopiles</taxon>
        <taxon>Oomycota</taxon>
        <taxon>Peronosporomycetes</taxon>
        <taxon>Peronosporales</taxon>
        <taxon>Peronosporaceae</taxon>
        <taxon>Phytophthora</taxon>
    </lineage>
</organism>
<dbReference type="FunFam" id="3.40.605.10:FF:000003">
    <property type="entry name" value="Methylmalonate-semialdehyde dehydrogenase [acylating]"/>
    <property type="match status" value="1"/>
</dbReference>
<dbReference type="EMBL" id="QXFX01000731">
    <property type="protein sequence ID" value="KAE9105834.1"/>
    <property type="molecule type" value="Genomic_DNA"/>
</dbReference>
<dbReference type="EC" id="1.2.1.27" evidence="1"/>
<evidence type="ECO:0000313" key="7">
    <source>
        <dbReference type="Proteomes" id="UP000488956"/>
    </source>
</evidence>
<evidence type="ECO:0000256" key="2">
    <source>
        <dbReference type="ARBA" id="ARBA00023002"/>
    </source>
</evidence>